<proteinExistence type="predicted"/>
<reference evidence="1" key="1">
    <citation type="submission" date="2023-07" db="EMBL/GenBank/DDBJ databases">
        <authorList>
            <person name="Kim M.K."/>
        </authorList>
    </citation>
    <scope>NUCLEOTIDE SEQUENCE</scope>
    <source>
        <strain evidence="1">ASUV-10-1</strain>
    </source>
</reference>
<sequence>MSAKTTNPAPVATESKGSLAREFRVSVRTFMRWVKDWNDALPENERLDLTKRIFRRSEADMIRAAFS</sequence>
<evidence type="ECO:0008006" key="3">
    <source>
        <dbReference type="Google" id="ProtNLM"/>
    </source>
</evidence>
<protein>
    <recommendedName>
        <fullName evidence="3">Helix-turn-helix domain-containing protein</fullName>
    </recommendedName>
</protein>
<gene>
    <name evidence="1" type="ORF">Q5H93_02935</name>
</gene>
<dbReference type="EMBL" id="JAUQSY010000002">
    <property type="protein sequence ID" value="MDO7873674.1"/>
    <property type="molecule type" value="Genomic_DNA"/>
</dbReference>
<accession>A0ABT9B5X6</accession>
<comment type="caution">
    <text evidence="1">The sequence shown here is derived from an EMBL/GenBank/DDBJ whole genome shotgun (WGS) entry which is preliminary data.</text>
</comment>
<dbReference type="RefSeq" id="WP_305004990.1">
    <property type="nucleotide sequence ID" value="NZ_JAUQSY010000002.1"/>
</dbReference>
<evidence type="ECO:0000313" key="2">
    <source>
        <dbReference type="Proteomes" id="UP001176429"/>
    </source>
</evidence>
<keyword evidence="2" id="KW-1185">Reference proteome</keyword>
<organism evidence="1 2">
    <name type="scientific">Hymenobacter aranciens</name>
    <dbReference type="NCBI Taxonomy" id="3063996"/>
    <lineage>
        <taxon>Bacteria</taxon>
        <taxon>Pseudomonadati</taxon>
        <taxon>Bacteroidota</taxon>
        <taxon>Cytophagia</taxon>
        <taxon>Cytophagales</taxon>
        <taxon>Hymenobacteraceae</taxon>
        <taxon>Hymenobacter</taxon>
    </lineage>
</organism>
<evidence type="ECO:0000313" key="1">
    <source>
        <dbReference type="EMBL" id="MDO7873674.1"/>
    </source>
</evidence>
<name>A0ABT9B5X6_9BACT</name>
<dbReference type="Proteomes" id="UP001176429">
    <property type="component" value="Unassembled WGS sequence"/>
</dbReference>